<protein>
    <submittedName>
        <fullName evidence="2">Uncharacterized protein</fullName>
    </submittedName>
</protein>
<name>A0A388SRM6_9ACTN</name>
<feature type="compositionally biased region" description="Low complexity" evidence="1">
    <location>
        <begin position="22"/>
        <end position="38"/>
    </location>
</feature>
<gene>
    <name evidence="2" type="ORF">SSP531S_06030</name>
</gene>
<accession>A0A388SRM6</accession>
<dbReference type="EMBL" id="BGZL01000002">
    <property type="protein sequence ID" value="GBP99208.1"/>
    <property type="molecule type" value="Genomic_DNA"/>
</dbReference>
<proteinExistence type="predicted"/>
<dbReference type="AlphaFoldDB" id="A0A388SRM6"/>
<feature type="compositionally biased region" description="Basic residues" evidence="1">
    <location>
        <begin position="7"/>
        <end position="21"/>
    </location>
</feature>
<organism evidence="2 3">
    <name type="scientific">Streptomyces spongiicola</name>
    <dbReference type="NCBI Taxonomy" id="1690221"/>
    <lineage>
        <taxon>Bacteria</taxon>
        <taxon>Bacillati</taxon>
        <taxon>Actinomycetota</taxon>
        <taxon>Actinomycetes</taxon>
        <taxon>Kitasatosporales</taxon>
        <taxon>Streptomycetaceae</taxon>
        <taxon>Streptomyces</taxon>
    </lineage>
</organism>
<comment type="caution">
    <text evidence="2">The sequence shown here is derived from an EMBL/GenBank/DDBJ whole genome shotgun (WGS) entry which is preliminary data.</text>
</comment>
<dbReference type="Proteomes" id="UP000265354">
    <property type="component" value="Unassembled WGS sequence"/>
</dbReference>
<reference evidence="2 3" key="1">
    <citation type="submission" date="2018-07" db="EMBL/GenBank/DDBJ databases">
        <title>Whole Genome Shotgun Sequence of Streptomyces spongiicola strain 531S.</title>
        <authorList>
            <person name="Dohra H."/>
            <person name="Kodani S."/>
        </authorList>
    </citation>
    <scope>NUCLEOTIDE SEQUENCE [LARGE SCALE GENOMIC DNA]</scope>
    <source>
        <strain evidence="2 3">531S</strain>
    </source>
</reference>
<feature type="region of interest" description="Disordered" evidence="1">
    <location>
        <begin position="1"/>
        <end position="38"/>
    </location>
</feature>
<evidence type="ECO:0000256" key="1">
    <source>
        <dbReference type="SAM" id="MobiDB-lite"/>
    </source>
</evidence>
<sequence>MLAPGRGRPRPHPLAARRARALPHTTLSAPGAAGPPSGTAGSCPLVWCNGIKVKVQVVVTIGPFVIILCLMGGQVRRPLPRTSSG</sequence>
<evidence type="ECO:0000313" key="3">
    <source>
        <dbReference type="Proteomes" id="UP000265354"/>
    </source>
</evidence>
<evidence type="ECO:0000313" key="2">
    <source>
        <dbReference type="EMBL" id="GBP99208.1"/>
    </source>
</evidence>